<organism evidence="3 5">
    <name type="scientific">Ralstonia mannitolilytica</name>
    <dbReference type="NCBI Taxonomy" id="105219"/>
    <lineage>
        <taxon>Bacteria</taxon>
        <taxon>Pseudomonadati</taxon>
        <taxon>Pseudomonadota</taxon>
        <taxon>Betaproteobacteria</taxon>
        <taxon>Burkholderiales</taxon>
        <taxon>Burkholderiaceae</taxon>
        <taxon>Ralstonia</taxon>
    </lineage>
</organism>
<reference evidence="3 6" key="1">
    <citation type="submission" date="2023-07" db="EMBL/GenBank/DDBJ databases">
        <authorList>
            <person name="Peeters C."/>
        </authorList>
    </citation>
    <scope>NUCLEOTIDE SEQUENCE</scope>
    <source>
        <strain evidence="4 6">R-77569</strain>
        <strain evidence="3">R-77591</strain>
    </source>
</reference>
<evidence type="ECO:0000313" key="3">
    <source>
        <dbReference type="EMBL" id="CAJ0682833.1"/>
    </source>
</evidence>
<feature type="chain" id="PRO_5042201371" evidence="2">
    <location>
        <begin position="29"/>
        <end position="102"/>
    </location>
</feature>
<dbReference type="InterPro" id="IPR006311">
    <property type="entry name" value="TAT_signal"/>
</dbReference>
<accession>A0AAD2AM43</accession>
<dbReference type="PROSITE" id="PS51318">
    <property type="entry name" value="TAT"/>
    <property type="match status" value="1"/>
</dbReference>
<dbReference type="Proteomes" id="UP001190452">
    <property type="component" value="Unassembled WGS sequence"/>
</dbReference>
<evidence type="ECO:0000313" key="6">
    <source>
        <dbReference type="Proteomes" id="UP001190452"/>
    </source>
</evidence>
<evidence type="ECO:0000313" key="5">
    <source>
        <dbReference type="Proteomes" id="UP001190002"/>
    </source>
</evidence>
<evidence type="ECO:0000313" key="4">
    <source>
        <dbReference type="EMBL" id="CAJ0860427.1"/>
    </source>
</evidence>
<gene>
    <name evidence="4" type="ORF">R77569_01341</name>
    <name evidence="3" type="ORF">R77591_02046</name>
</gene>
<evidence type="ECO:0000256" key="1">
    <source>
        <dbReference type="SAM" id="MobiDB-lite"/>
    </source>
</evidence>
<feature type="region of interest" description="Disordered" evidence="1">
    <location>
        <begin position="32"/>
        <end position="52"/>
    </location>
</feature>
<dbReference type="AlphaFoldDB" id="A0AAD2AM43"/>
<dbReference type="EMBL" id="CATVXE010000007">
    <property type="protein sequence ID" value="CAJ0682833.1"/>
    <property type="molecule type" value="Genomic_DNA"/>
</dbReference>
<comment type="caution">
    <text evidence="3">The sequence shown here is derived from an EMBL/GenBank/DDBJ whole genome shotgun (WGS) entry which is preliminary data.</text>
</comment>
<name>A0AAD2AM43_9RALS</name>
<sequence>MQTRRVSLALLATLSASAALFIAQPAAAAQPRFDPYTQGAVDRTHPYTQGADRQADTYGYLSWKYDRYDPYGQGADRPSGAHQTLAWRGDTRYPGGTDGARA</sequence>
<keyword evidence="6" id="KW-1185">Reference proteome</keyword>
<dbReference type="EMBL" id="CAUDKV010000004">
    <property type="protein sequence ID" value="CAJ0860427.1"/>
    <property type="molecule type" value="Genomic_DNA"/>
</dbReference>
<feature type="region of interest" description="Disordered" evidence="1">
    <location>
        <begin position="73"/>
        <end position="102"/>
    </location>
</feature>
<proteinExistence type="predicted"/>
<dbReference type="RefSeq" id="WP_104566444.1">
    <property type="nucleotide sequence ID" value="NZ_CATVXE010000007.1"/>
</dbReference>
<keyword evidence="2" id="KW-0732">Signal</keyword>
<protein>
    <submittedName>
        <fullName evidence="3">Uncharacterized protein</fullName>
    </submittedName>
</protein>
<evidence type="ECO:0000256" key="2">
    <source>
        <dbReference type="SAM" id="SignalP"/>
    </source>
</evidence>
<feature type="signal peptide" evidence="2">
    <location>
        <begin position="1"/>
        <end position="28"/>
    </location>
</feature>
<dbReference type="Proteomes" id="UP001190002">
    <property type="component" value="Unassembled WGS sequence"/>
</dbReference>